<proteinExistence type="inferred from homology"/>
<keyword evidence="8" id="KW-1185">Reference proteome</keyword>
<gene>
    <name evidence="7" type="ORF">HSR6_1453</name>
</gene>
<dbReference type="RefSeq" id="WP_071933233.1">
    <property type="nucleotide sequence ID" value="NZ_CP016804.1"/>
</dbReference>
<keyword evidence="6" id="KW-1133">Transmembrane helix</keyword>
<evidence type="ECO:0000256" key="3">
    <source>
        <dbReference type="ARBA" id="ARBA00022440"/>
    </source>
</evidence>
<keyword evidence="7" id="KW-0282">Flagellum</keyword>
<feature type="transmembrane region" description="Helical" evidence="6">
    <location>
        <begin position="21"/>
        <end position="45"/>
    </location>
</feature>
<evidence type="ECO:0000256" key="5">
    <source>
        <dbReference type="RuleBase" id="RU361282"/>
    </source>
</evidence>
<comment type="similarity">
    <text evidence="2 5">Belongs to the archaeal flagellin family.</text>
</comment>
<dbReference type="PANTHER" id="PTHR35903:SF1">
    <property type="entry name" value="FLAGELLIN B1"/>
    <property type="match status" value="1"/>
</dbReference>
<dbReference type="GO" id="GO:0097588">
    <property type="term" value="P:archaeal or bacterial-type flagellum-dependent cell motility"/>
    <property type="evidence" value="ECO:0007669"/>
    <property type="project" value="InterPro"/>
</dbReference>
<evidence type="ECO:0000256" key="2">
    <source>
        <dbReference type="ARBA" id="ARBA00010256"/>
    </source>
</evidence>
<reference evidence="8" key="1">
    <citation type="submission" date="2016-08" db="EMBL/GenBank/DDBJ databases">
        <title>Discovery of first anaerobic lithoheterotrophic haloarchae widely represented in hypersaline habitats.</title>
        <authorList>
            <person name="Sorokin D.Y."/>
            <person name="Kublanov I.V."/>
            <person name="Roman P."/>
            <person name="Sinninghe Damste J.S."/>
            <person name="Golyshin P.N."/>
            <person name="Rojo D."/>
            <person name="Ciordia S."/>
            <person name="Mena Md.C."/>
            <person name="Ferrer M."/>
            <person name="Smedile F."/>
            <person name="Messina E."/>
            <person name="La Cono V."/>
            <person name="Yakimov M.M."/>
        </authorList>
    </citation>
    <scope>NUCLEOTIDE SEQUENCE [LARGE SCALE GENOMIC DNA]</scope>
    <source>
        <strain evidence="8">HSR6</strain>
    </source>
</reference>
<evidence type="ECO:0000256" key="4">
    <source>
        <dbReference type="ARBA" id="ARBA00023180"/>
    </source>
</evidence>
<organism evidence="7 8">
    <name type="scientific">Halodesulfurarchaeum formicicum</name>
    <dbReference type="NCBI Taxonomy" id="1873524"/>
    <lineage>
        <taxon>Archaea</taxon>
        <taxon>Methanobacteriati</taxon>
        <taxon>Methanobacteriota</taxon>
        <taxon>Stenosarchaea group</taxon>
        <taxon>Halobacteria</taxon>
        <taxon>Halobacteriales</taxon>
        <taxon>Halobacteriaceae</taxon>
        <taxon>Halodesulfurarchaeum</taxon>
    </lineage>
</organism>
<evidence type="ECO:0000256" key="1">
    <source>
        <dbReference type="ARBA" id="ARBA00004618"/>
    </source>
</evidence>
<keyword evidence="7" id="KW-0966">Cell projection</keyword>
<dbReference type="Proteomes" id="UP000186165">
    <property type="component" value="Chromosome"/>
</dbReference>
<keyword evidence="3 5" id="KW-0974">Archaeal flagellum</keyword>
<protein>
    <recommendedName>
        <fullName evidence="5">Flagellin</fullName>
    </recommendedName>
</protein>
<evidence type="ECO:0000313" key="8">
    <source>
        <dbReference type="Proteomes" id="UP000186165"/>
    </source>
</evidence>
<evidence type="ECO:0000256" key="6">
    <source>
        <dbReference type="SAM" id="Phobius"/>
    </source>
</evidence>
<dbReference type="KEGG" id="hhsr:HSR6_1453"/>
<dbReference type="InterPro" id="IPR002774">
    <property type="entry name" value="Flagellin_arc-type"/>
</dbReference>
<dbReference type="InterPro" id="IPR013373">
    <property type="entry name" value="Flagellin/pilin_N_arc"/>
</dbReference>
<dbReference type="OrthoDB" id="271803at2157"/>
<dbReference type="PANTHER" id="PTHR35903">
    <property type="entry name" value="FLAGELLIN B1"/>
    <property type="match status" value="1"/>
</dbReference>
<evidence type="ECO:0000313" key="7">
    <source>
        <dbReference type="EMBL" id="APE95896.1"/>
    </source>
</evidence>
<dbReference type="NCBIfam" id="TIGR02537">
    <property type="entry name" value="arch_flag_Nterm"/>
    <property type="match status" value="1"/>
</dbReference>
<sequence length="339" mass="35800">MIRNTLGSIKERLPDSGEHGQVGIGTLIVFIAMVLVAAIAAGVLINTAGFLQSSAEQTGEESTEQVTNQLQIVSTTGEVAATELTIENESSNAEFNVHEDLTFEANVTDGNNSLGESSANLTEEDGDATLQLGDLNQTHTVKVSDVTLNDDGADTYTLQYWNPEEFDQPREATFNASKNLTYEGYVDDSEVFAELTLDGTTVEINNTNATVSGSDEGVTPLVSDIEMIVTQAPGANDIDMKGTTISMVAPDGSHDLVYRGPPGETDPVEDTSFTLSAIQDDDNTVPVLTSGDRFTIHVDPGTLAAGTSSEVSITTPSGATKSMEIRVPDSLANQEAVSL</sequence>
<keyword evidence="6" id="KW-0472">Membrane</keyword>
<dbReference type="GO" id="GO:0097589">
    <property type="term" value="C:archaeal-type flagellum"/>
    <property type="evidence" value="ECO:0007669"/>
    <property type="project" value="UniProtKB-SubCell"/>
</dbReference>
<keyword evidence="7" id="KW-0969">Cilium</keyword>
<keyword evidence="6" id="KW-0812">Transmembrane</keyword>
<name>A0A1J1ADQ8_9EURY</name>
<dbReference type="GO" id="GO:0005198">
    <property type="term" value="F:structural molecule activity"/>
    <property type="evidence" value="ECO:0007669"/>
    <property type="project" value="InterPro"/>
</dbReference>
<comment type="subcellular location">
    <subcellularLocation>
        <location evidence="1 5">Archaeal flagellum</location>
    </subcellularLocation>
</comment>
<dbReference type="Pfam" id="PF01917">
    <property type="entry name" value="Flagellin_arch-type"/>
    <property type="match status" value="2"/>
</dbReference>
<dbReference type="EMBL" id="CP016804">
    <property type="protein sequence ID" value="APE95896.1"/>
    <property type="molecule type" value="Genomic_DNA"/>
</dbReference>
<keyword evidence="4" id="KW-0325">Glycoprotein</keyword>
<dbReference type="AlphaFoldDB" id="A0A1J1ADQ8"/>
<dbReference type="GeneID" id="95971646"/>
<comment type="function">
    <text evidence="5">Flagellin is the subunit protein which polymerizes to form the filaments of archaeal flagella.</text>
</comment>
<accession>A0A1J1ADQ8</accession>